<protein>
    <recommendedName>
        <fullName evidence="1">MULE transposase domain-containing protein</fullName>
    </recommendedName>
</protein>
<dbReference type="EMBL" id="JBCNJP010000027">
    <property type="protein sequence ID" value="KAK9053329.1"/>
    <property type="molecule type" value="Genomic_DNA"/>
</dbReference>
<dbReference type="Pfam" id="PF10551">
    <property type="entry name" value="MULE"/>
    <property type="match status" value="1"/>
</dbReference>
<dbReference type="PANTHER" id="PTHR31973">
    <property type="entry name" value="POLYPROTEIN, PUTATIVE-RELATED"/>
    <property type="match status" value="1"/>
</dbReference>
<evidence type="ECO:0000313" key="3">
    <source>
        <dbReference type="Proteomes" id="UP001408789"/>
    </source>
</evidence>
<feature type="domain" description="MULE transposase" evidence="1">
    <location>
        <begin position="221"/>
        <end position="308"/>
    </location>
</feature>
<comment type="caution">
    <text evidence="2">The sequence shown here is derived from an EMBL/GenBank/DDBJ whole genome shotgun (WGS) entry which is preliminary data.</text>
</comment>
<organism evidence="2 3">
    <name type="scientific">Deinandra increscens subsp. villosa</name>
    <dbReference type="NCBI Taxonomy" id="3103831"/>
    <lineage>
        <taxon>Eukaryota</taxon>
        <taxon>Viridiplantae</taxon>
        <taxon>Streptophyta</taxon>
        <taxon>Embryophyta</taxon>
        <taxon>Tracheophyta</taxon>
        <taxon>Spermatophyta</taxon>
        <taxon>Magnoliopsida</taxon>
        <taxon>eudicotyledons</taxon>
        <taxon>Gunneridae</taxon>
        <taxon>Pentapetalae</taxon>
        <taxon>asterids</taxon>
        <taxon>campanulids</taxon>
        <taxon>Asterales</taxon>
        <taxon>Asteraceae</taxon>
        <taxon>Asteroideae</taxon>
        <taxon>Heliantheae alliance</taxon>
        <taxon>Madieae</taxon>
        <taxon>Madiinae</taxon>
        <taxon>Deinandra</taxon>
    </lineage>
</organism>
<evidence type="ECO:0000259" key="1">
    <source>
        <dbReference type="Pfam" id="PF10551"/>
    </source>
</evidence>
<dbReference type="Proteomes" id="UP001408789">
    <property type="component" value="Unassembled WGS sequence"/>
</dbReference>
<keyword evidence="3" id="KW-1185">Reference proteome</keyword>
<gene>
    <name evidence="2" type="ORF">SSX86_029962</name>
</gene>
<reference evidence="2 3" key="1">
    <citation type="submission" date="2024-04" db="EMBL/GenBank/DDBJ databases">
        <title>The reference genome of an endangered Asteraceae, Deinandra increscens subsp. villosa, native to the Central Coast of California.</title>
        <authorList>
            <person name="Guilliams M."/>
            <person name="Hasenstab-Lehman K."/>
            <person name="Meyer R."/>
            <person name="Mcevoy S."/>
        </authorList>
    </citation>
    <scope>NUCLEOTIDE SEQUENCE [LARGE SCALE GENOMIC DNA]</scope>
    <source>
        <tissue evidence="2">Leaf</tissue>
    </source>
</reference>
<dbReference type="AlphaFoldDB" id="A0AAP0CAL4"/>
<dbReference type="PANTHER" id="PTHR31973:SF190">
    <property type="entry name" value="MULE TRANSPOSASE DOMAIN-CONTAINING PROTEIN"/>
    <property type="match status" value="1"/>
</dbReference>
<sequence>MLGRESIAAQAPATRLPGWHSIQVEQEVIDHNVREGAEQVDAQIQDNADDVFLAKFFSDNQDQFVEKIGEEGDDLNPPSVENIGEEDYDPDYIVDEDYLDDDVEVDMQHFKASVDMEEDDDINDDDNVDEMEEGVEIDMEDFDSDSDKECPLKDRNGDYTAQYGLLRDYCDELLRSNPGSIVKIDVETECNPATSTRQFKRIYICFAAMKRIFKACGRDLIGLDGCFMKEPFPGQILTAVGVDSNNGIYPVAYAIVEAETISSWTWFLNCLGDDLDLYSNSNFTFISDRQKGIIPALSKVFPAAEHRFLRTQDVGLHQWLKEIPANYWSKSHFSGRAKCDILLNNLCEVFNRHLVGGRDKPIITCLEYIREYMMKRIVALHKVVMLLAFDTQSIKVIVEGILSTSLLHPVIC</sequence>
<dbReference type="InterPro" id="IPR018289">
    <property type="entry name" value="MULE_transposase_dom"/>
</dbReference>
<evidence type="ECO:0000313" key="2">
    <source>
        <dbReference type="EMBL" id="KAK9053329.1"/>
    </source>
</evidence>
<name>A0AAP0CAL4_9ASTR</name>
<accession>A0AAP0CAL4</accession>
<proteinExistence type="predicted"/>